<accession>A0A1H0D2H9</accession>
<gene>
    <name evidence="1" type="ORF">SAMN04488053_102318</name>
</gene>
<reference evidence="2" key="1">
    <citation type="submission" date="2016-10" db="EMBL/GenBank/DDBJ databases">
        <authorList>
            <person name="Varghese N."/>
            <person name="Submissions S."/>
        </authorList>
    </citation>
    <scope>NUCLEOTIDE SEQUENCE [LARGE SCALE GENOMIC DNA]</scope>
    <source>
        <strain evidence="2">CGMCC 1.10369</strain>
    </source>
</reference>
<organism evidence="1 2">
    <name type="scientific">Alkalicoccus daliensis</name>
    <dbReference type="NCBI Taxonomy" id="745820"/>
    <lineage>
        <taxon>Bacteria</taxon>
        <taxon>Bacillati</taxon>
        <taxon>Bacillota</taxon>
        <taxon>Bacilli</taxon>
        <taxon>Bacillales</taxon>
        <taxon>Bacillaceae</taxon>
        <taxon>Alkalicoccus</taxon>
    </lineage>
</organism>
<evidence type="ECO:0000313" key="2">
    <source>
        <dbReference type="Proteomes" id="UP000198778"/>
    </source>
</evidence>
<sequence length="47" mass="5248">MTRVQITIVVATAVYIALDYADVGGTIAKIIDSKDWYRNTGWMDIAQ</sequence>
<dbReference type="AlphaFoldDB" id="A0A1H0D2H9"/>
<keyword evidence="2" id="KW-1185">Reference proteome</keyword>
<evidence type="ECO:0000313" key="1">
    <source>
        <dbReference type="EMBL" id="SDN64256.1"/>
    </source>
</evidence>
<proteinExistence type="predicted"/>
<dbReference type="Proteomes" id="UP000198778">
    <property type="component" value="Unassembled WGS sequence"/>
</dbReference>
<dbReference type="EMBL" id="FNIL01000002">
    <property type="protein sequence ID" value="SDN64256.1"/>
    <property type="molecule type" value="Genomic_DNA"/>
</dbReference>
<protein>
    <submittedName>
        <fullName evidence="1">Uncharacterized protein</fullName>
    </submittedName>
</protein>
<dbReference type="RefSeq" id="WP_175444192.1">
    <property type="nucleotide sequence ID" value="NZ_FNIL01000002.1"/>
</dbReference>
<name>A0A1H0D2H9_9BACI</name>